<dbReference type="Proteomes" id="UP000301424">
    <property type="component" value="Segment"/>
</dbReference>
<dbReference type="EMBL" id="MK552141">
    <property type="protein sequence ID" value="QBQ74539.1"/>
    <property type="molecule type" value="Genomic_DNA"/>
</dbReference>
<protein>
    <submittedName>
        <fullName evidence="1">Uncharacterized protein</fullName>
    </submittedName>
</protein>
<accession>A0A482MLL0</accession>
<organism evidence="1 2">
    <name type="scientific">Burkholderia phage BcepSauron</name>
    <dbReference type="NCBI Taxonomy" id="2530033"/>
    <lineage>
        <taxon>Viruses</taxon>
        <taxon>Duplodnaviria</taxon>
        <taxon>Heunggongvirae</taxon>
        <taxon>Uroviricota</taxon>
        <taxon>Caudoviricetes</taxon>
        <taxon>Sarumanvirus</taxon>
        <taxon>Sarumanvirus bcepsauron</taxon>
    </lineage>
</organism>
<evidence type="ECO:0000313" key="2">
    <source>
        <dbReference type="Proteomes" id="UP000301424"/>
    </source>
</evidence>
<reference evidence="1 2" key="1">
    <citation type="submission" date="2019-02" db="EMBL/GenBank/DDBJ databases">
        <title>Complete genome sequence of Burkholderia cenocepacia phage BcepSauron.</title>
        <authorList>
            <person name="Park K."/>
            <person name="Gonzalez C."/>
            <person name="Liu M."/>
            <person name="Gill J."/>
        </authorList>
    </citation>
    <scope>NUCLEOTIDE SEQUENCE [LARGE SCALE GENOMIC DNA]</scope>
</reference>
<gene>
    <name evidence="1" type="ORF">BcepSauron_159</name>
</gene>
<evidence type="ECO:0000313" key="1">
    <source>
        <dbReference type="EMBL" id="QBQ74539.1"/>
    </source>
</evidence>
<sequence length="331" mass="38185">MLKEIFGFREENFPVLAGATFAYLFGRRDQDSLVATLREIEPESVDRVLAVIRAEGIGIDLQGATGYVLCNCKLYAWAYFRHRMGGEKPRAIDFKIDADDARFLRRLNLNHLPFKYPAYRLATWQAKVYGVIEELERSGYIGKFMNKKMKFLMKPAFGLKREDLKNDMTTQALRAMYLKYPRFDSELHITNVAKTTISNTGKTLISYHTNPSRQRLQLKSGGDKGEFESRLVTTEALSNMAAPDQYMGGLRDSLTTLVQLSKNMRPDVQRFLLICAGHHDRDFSEFLKRDNASAVDSMDYTRYIERAREHFGFTENQVTKLFAKLKTYLEE</sequence>
<name>A0A482MLL0_9CAUD</name>
<keyword evidence="2" id="KW-1185">Reference proteome</keyword>
<proteinExistence type="predicted"/>